<feature type="transmembrane region" description="Helical" evidence="6">
    <location>
        <begin position="85"/>
        <end position="105"/>
    </location>
</feature>
<comment type="subcellular location">
    <subcellularLocation>
        <location evidence="1">Membrane</location>
        <topology evidence="1">Multi-pass membrane protein</topology>
    </subcellularLocation>
</comment>
<reference evidence="8" key="2">
    <citation type="journal article" date="2008" name="Nucleic Acids Res.">
        <title>The rice annotation project database (RAP-DB): 2008 update.</title>
        <authorList>
            <consortium name="The rice annotation project (RAP)"/>
        </authorList>
    </citation>
    <scope>GENOME REANNOTATION</scope>
    <source>
        <strain evidence="8">cv. Nipponbare</strain>
    </source>
</reference>
<dbReference type="EMBL" id="AP008208">
    <property type="protein sequence ID" value="BAH91950.1"/>
    <property type="molecule type" value="Genomic_DNA"/>
</dbReference>
<dbReference type="InterPro" id="IPR044644">
    <property type="entry name" value="DinF-like"/>
</dbReference>
<dbReference type="AlphaFoldDB" id="C7IY74"/>
<name>C7IY74_ORYSJ</name>
<evidence type="ECO:0000256" key="5">
    <source>
        <dbReference type="ARBA" id="ARBA00023136"/>
    </source>
</evidence>
<keyword evidence="3 6" id="KW-0812">Transmembrane</keyword>
<keyword evidence="5 6" id="KW-0472">Membrane</keyword>
<evidence type="ECO:0000256" key="3">
    <source>
        <dbReference type="ARBA" id="ARBA00022692"/>
    </source>
</evidence>
<keyword evidence="4 6" id="KW-1133">Transmembrane helix</keyword>
<gene>
    <name evidence="7" type="ordered locus">Os02g0833100</name>
</gene>
<comment type="similarity">
    <text evidence="2">Belongs to the multi antimicrobial extrusion (MATE) (TC 2.A.66.1) family.</text>
</comment>
<dbReference type="PANTHER" id="PTHR42893:SF18">
    <property type="entry name" value="PROTEIN DETOXIFICATION"/>
    <property type="match status" value="1"/>
</dbReference>
<evidence type="ECO:0000256" key="2">
    <source>
        <dbReference type="ARBA" id="ARBA00010199"/>
    </source>
</evidence>
<organism evidence="7 8">
    <name type="scientific">Oryza sativa subsp. japonica</name>
    <name type="common">Rice</name>
    <dbReference type="NCBI Taxonomy" id="39947"/>
    <lineage>
        <taxon>Eukaryota</taxon>
        <taxon>Viridiplantae</taxon>
        <taxon>Streptophyta</taxon>
        <taxon>Embryophyta</taxon>
        <taxon>Tracheophyta</taxon>
        <taxon>Spermatophyta</taxon>
        <taxon>Magnoliopsida</taxon>
        <taxon>Liliopsida</taxon>
        <taxon>Poales</taxon>
        <taxon>Poaceae</taxon>
        <taxon>BOP clade</taxon>
        <taxon>Oryzoideae</taxon>
        <taxon>Oryzeae</taxon>
        <taxon>Oryzinae</taxon>
        <taxon>Oryza</taxon>
        <taxon>Oryza sativa</taxon>
    </lineage>
</organism>
<dbReference type="Proteomes" id="UP000000763">
    <property type="component" value="Chromosome 2"/>
</dbReference>
<feature type="non-terminal residue" evidence="7">
    <location>
        <position position="1"/>
    </location>
</feature>
<dbReference type="PANTHER" id="PTHR42893">
    <property type="entry name" value="PROTEIN DETOXIFICATION 44, CHLOROPLASTIC-RELATED"/>
    <property type="match status" value="1"/>
</dbReference>
<evidence type="ECO:0000256" key="1">
    <source>
        <dbReference type="ARBA" id="ARBA00004141"/>
    </source>
</evidence>
<evidence type="ECO:0000313" key="8">
    <source>
        <dbReference type="Proteomes" id="UP000000763"/>
    </source>
</evidence>
<evidence type="ECO:0000256" key="6">
    <source>
        <dbReference type="SAM" id="Phobius"/>
    </source>
</evidence>
<protein>
    <submittedName>
        <fullName evidence="7">Os02g0833100 protein</fullName>
    </submittedName>
</protein>
<evidence type="ECO:0000256" key="4">
    <source>
        <dbReference type="ARBA" id="ARBA00022989"/>
    </source>
</evidence>
<evidence type="ECO:0000313" key="7">
    <source>
        <dbReference type="EMBL" id="BAH91950.1"/>
    </source>
</evidence>
<dbReference type="GO" id="GO:0016020">
    <property type="term" value="C:membrane"/>
    <property type="evidence" value="ECO:0007669"/>
    <property type="project" value="UniProtKB-SubCell"/>
</dbReference>
<dbReference type="KEGG" id="dosa:Os02g0833100"/>
<proteinExistence type="inferred from homology"/>
<feature type="transmembrane region" description="Helical" evidence="6">
    <location>
        <begin position="50"/>
        <end position="73"/>
    </location>
</feature>
<reference evidence="7 8" key="1">
    <citation type="journal article" date="2005" name="Nature">
        <title>The map-based sequence of the rice genome.</title>
        <authorList>
            <consortium name="International rice genome sequencing project (IRGSP)"/>
            <person name="Matsumoto T."/>
            <person name="Wu J."/>
            <person name="Kanamori H."/>
            <person name="Katayose Y."/>
            <person name="Fujisawa M."/>
            <person name="Namiki N."/>
            <person name="Mizuno H."/>
            <person name="Yamamoto K."/>
            <person name="Antonio B.A."/>
            <person name="Baba T."/>
            <person name="Sakata K."/>
            <person name="Nagamura Y."/>
            <person name="Aoki H."/>
            <person name="Arikawa K."/>
            <person name="Arita K."/>
            <person name="Bito T."/>
            <person name="Chiden Y."/>
            <person name="Fujitsuka N."/>
            <person name="Fukunaka R."/>
            <person name="Hamada M."/>
            <person name="Harada C."/>
            <person name="Hayashi A."/>
            <person name="Hijishita S."/>
            <person name="Honda M."/>
            <person name="Hosokawa S."/>
            <person name="Ichikawa Y."/>
            <person name="Idonuma A."/>
            <person name="Iijima M."/>
            <person name="Ikeda M."/>
            <person name="Ikeno M."/>
            <person name="Ito K."/>
            <person name="Ito S."/>
            <person name="Ito T."/>
            <person name="Ito Y."/>
            <person name="Ito Y."/>
            <person name="Iwabuchi A."/>
            <person name="Kamiya K."/>
            <person name="Karasawa W."/>
            <person name="Kurita K."/>
            <person name="Katagiri S."/>
            <person name="Kikuta A."/>
            <person name="Kobayashi H."/>
            <person name="Kobayashi N."/>
            <person name="Machita K."/>
            <person name="Maehara T."/>
            <person name="Masukawa M."/>
            <person name="Mizubayashi T."/>
            <person name="Mukai Y."/>
            <person name="Nagasaki H."/>
            <person name="Nagata Y."/>
            <person name="Naito S."/>
            <person name="Nakashima M."/>
            <person name="Nakama Y."/>
            <person name="Nakamichi Y."/>
            <person name="Nakamura M."/>
            <person name="Meguro A."/>
            <person name="Negishi M."/>
            <person name="Ohta I."/>
            <person name="Ohta T."/>
            <person name="Okamoto M."/>
            <person name="Ono N."/>
            <person name="Saji S."/>
            <person name="Sakaguchi M."/>
            <person name="Sakai K."/>
            <person name="Shibata M."/>
            <person name="Shimokawa T."/>
            <person name="Song J."/>
            <person name="Takazaki Y."/>
            <person name="Terasawa K."/>
            <person name="Tsugane M."/>
            <person name="Tsuji K."/>
            <person name="Ueda S."/>
            <person name="Waki K."/>
            <person name="Yamagata H."/>
            <person name="Yamamoto M."/>
            <person name="Yamamoto S."/>
            <person name="Yamane H."/>
            <person name="Yoshiki S."/>
            <person name="Yoshihara R."/>
            <person name="Yukawa K."/>
            <person name="Zhong H."/>
            <person name="Yano M."/>
            <person name="Yuan Q."/>
            <person name="Ouyang S."/>
            <person name="Liu J."/>
            <person name="Jones K.M."/>
            <person name="Gansberger K."/>
            <person name="Moffat K."/>
            <person name="Hill J."/>
            <person name="Bera J."/>
            <person name="Fadrosh D."/>
            <person name="Jin S."/>
            <person name="Johri S."/>
            <person name="Kim M."/>
            <person name="Overton L."/>
            <person name="Reardon M."/>
            <person name="Tsitrin T."/>
            <person name="Vuong H."/>
            <person name="Weaver B."/>
            <person name="Ciecko A."/>
            <person name="Tallon L."/>
            <person name="Jackson J."/>
            <person name="Pai G."/>
            <person name="Aken S.V."/>
            <person name="Utterback T."/>
            <person name="Reidmuller S."/>
            <person name="Feldblyum T."/>
            <person name="Hsiao J."/>
            <person name="Zismann V."/>
            <person name="Iobst S."/>
            <person name="de Vazeille A.R."/>
            <person name="Buell C.R."/>
            <person name="Ying K."/>
            <person name="Li Y."/>
            <person name="Lu T."/>
            <person name="Huang Y."/>
            <person name="Zhao Q."/>
            <person name="Feng Q."/>
            <person name="Zhang L."/>
            <person name="Zhu J."/>
            <person name="Weng Q."/>
            <person name="Mu J."/>
            <person name="Lu Y."/>
            <person name="Fan D."/>
            <person name="Liu Y."/>
            <person name="Guan J."/>
            <person name="Zhang Y."/>
            <person name="Yu S."/>
            <person name="Liu X."/>
            <person name="Zhang Y."/>
            <person name="Hong G."/>
            <person name="Han B."/>
            <person name="Choisne N."/>
            <person name="Demange N."/>
            <person name="Orjeda G."/>
            <person name="Samain S."/>
            <person name="Cattolico L."/>
            <person name="Pelletier E."/>
            <person name="Couloux A."/>
            <person name="Segurens B."/>
            <person name="Wincker P."/>
            <person name="D'Hont A."/>
            <person name="Scarpelli C."/>
            <person name="Weissenbach J."/>
            <person name="Salanoubat M."/>
            <person name="Quetier F."/>
            <person name="Yu Y."/>
            <person name="Kim H.R."/>
            <person name="Rambo T."/>
            <person name="Currie J."/>
            <person name="Collura K."/>
            <person name="Luo M."/>
            <person name="Yang T."/>
            <person name="Ammiraju J.S.S."/>
            <person name="Engler F."/>
            <person name="Soderlund C."/>
            <person name="Wing R.A."/>
            <person name="Palmer L.E."/>
            <person name="de la Bastide M."/>
            <person name="Spiegel L."/>
            <person name="Nascimento L."/>
            <person name="Zutavern T."/>
            <person name="O'Shaughnessy A."/>
            <person name="Dike S."/>
            <person name="Dedhia N."/>
            <person name="Preston R."/>
            <person name="Balija V."/>
            <person name="McCombie W.R."/>
            <person name="Chow T."/>
            <person name="Chen H."/>
            <person name="Chung M."/>
            <person name="Chen C."/>
            <person name="Shaw J."/>
            <person name="Wu H."/>
            <person name="Hsiao K."/>
            <person name="Chao Y."/>
            <person name="Chu M."/>
            <person name="Cheng C."/>
            <person name="Hour A."/>
            <person name="Lee P."/>
            <person name="Lin S."/>
            <person name="Lin Y."/>
            <person name="Liou J."/>
            <person name="Liu S."/>
            <person name="Hsing Y."/>
            <person name="Raghuvanshi S."/>
            <person name="Mohanty A."/>
            <person name="Bharti A.K."/>
            <person name="Gaur A."/>
            <person name="Gupta V."/>
            <person name="Kumar D."/>
            <person name="Ravi V."/>
            <person name="Vij S."/>
            <person name="Kapur A."/>
            <person name="Khurana P."/>
            <person name="Khurana P."/>
            <person name="Khurana J.P."/>
            <person name="Tyagi A.K."/>
            <person name="Gaikwad K."/>
            <person name="Singh A."/>
            <person name="Dalal V."/>
            <person name="Srivastava S."/>
            <person name="Dixit A."/>
            <person name="Pal A.K."/>
            <person name="Ghazi I.A."/>
            <person name="Yadav M."/>
            <person name="Pandit A."/>
            <person name="Bhargava A."/>
            <person name="Sureshbabu K."/>
            <person name="Batra K."/>
            <person name="Sharma T.R."/>
            <person name="Mohapatra T."/>
            <person name="Singh N.K."/>
            <person name="Messing J."/>
            <person name="Nelson A.B."/>
            <person name="Fuks G."/>
            <person name="Kavchok S."/>
            <person name="Keizer G."/>
            <person name="Linton E."/>
            <person name="Llaca V."/>
            <person name="Song R."/>
            <person name="Tanyolac B."/>
            <person name="Young S."/>
            <person name="Ho-Il K."/>
            <person name="Hahn J.H."/>
            <person name="Sangsakoo G."/>
            <person name="Vanavichit A."/>
            <person name="de Mattos Luiz.A.T."/>
            <person name="Zimmer P.D."/>
            <person name="Malone G."/>
            <person name="Dellagostin O."/>
            <person name="de Oliveira A.C."/>
            <person name="Bevan M."/>
            <person name="Bancroft I."/>
            <person name="Minx P."/>
            <person name="Cordum H."/>
            <person name="Wilson R."/>
            <person name="Cheng Z."/>
            <person name="Jin W."/>
            <person name="Jiang J."/>
            <person name="Leong S.A."/>
            <person name="Iwama H."/>
            <person name="Gojobori T."/>
            <person name="Itoh T."/>
            <person name="Niimura Y."/>
            <person name="Fujii Y."/>
            <person name="Habara T."/>
            <person name="Sakai H."/>
            <person name="Sato Y."/>
            <person name="Wilson G."/>
            <person name="Kumar K."/>
            <person name="McCouch S."/>
            <person name="Juretic N."/>
            <person name="Hoen D."/>
            <person name="Wright S."/>
            <person name="Bruskiewich R."/>
            <person name="Bureau T."/>
            <person name="Miyao A."/>
            <person name="Hirochika H."/>
            <person name="Nishikawa T."/>
            <person name="Kadowaki K."/>
            <person name="Sugiura M."/>
            <person name="Burr B."/>
            <person name="Sasaki T."/>
        </authorList>
    </citation>
    <scope>NUCLEOTIDE SEQUENCE [LARGE SCALE GENOMIC DNA]</scope>
    <source>
        <strain evidence="8">cv. Nipponbare</strain>
    </source>
</reference>
<sequence length="106" mass="11685">FHHLFLKCLGGMLLGRTLSILLTMTIGTSMAARQGPTAMAAHQICLQVWLAVSLLADALAVSAQAMIASSYAILDYKRVQKIAMFALQVMCHFSVFYCEALFFMYS</sequence>
<accession>C7IY74</accession>